<feature type="compositionally biased region" description="Polar residues" evidence="1">
    <location>
        <begin position="774"/>
        <end position="792"/>
    </location>
</feature>
<reference evidence="2 3" key="1">
    <citation type="submission" date="2018-04" db="EMBL/GenBank/DDBJ databases">
        <authorList>
            <person name="Zhang X."/>
            <person name="Yuan J."/>
            <person name="Li F."/>
            <person name="Xiang J."/>
        </authorList>
    </citation>
    <scope>NUCLEOTIDE SEQUENCE [LARGE SCALE GENOMIC DNA]</scope>
    <source>
        <tissue evidence="2">Muscle</tissue>
    </source>
</reference>
<evidence type="ECO:0000313" key="3">
    <source>
        <dbReference type="Proteomes" id="UP000283509"/>
    </source>
</evidence>
<sequence length="1244" mass="138703">MGVVSPVEEREGGPDDIHAAQAKRKLYFNPAYFEPEMLQAPPPAAIEFLTRIREMITIAKSKMKAKTYHPSLVDIPEEDYDCQSRPLSRSTASSSRMTVAMDDLQDGGDGEGVYASDHSIQSDSLERRPREDDSRSSTLKKLAKRVNSHGQSIVSEIIRTLDLKPRLPAPVESVYVAHTPPRRPTAPKPPPPKPVNAREDTLPENDDDFPELIKPSMLRSVLRDGKRLTDLNNTFENFRQEMMATFNKMKKVSEAISPKSTLQRVKNRNKAEASPVGTLEKGKSHVTSSEGKVQKWLQTLENKNMYSRMSETSNVVFDSRKAMPRSNSPPPLPQKGNKPPTPPRKNRVPAQRSISFNDTKEAPLQSPEEASHSKDNSKTRAPGNSTQVTRSLSWQNEHRHYDSNPRRSRQQMPLMPEDSLNTSFGSEDDSLNDLLSEAEAKVPKMIPSDSDSVYSDTKPRSKEKKASHKEEIDTNSKSLSRQLPREEEITERNEIFNKNTGAKTMSRLAKNGDSIYEERNNNSITSEDYDDHTYEEIQFPNNGKQKRRAPPKPKNNNVSEVHIDNDDDDGHYSIYSNPESLVSEVTILGEEKCSSPIYSGCKVTIPVIDNGNGSTEDKDNGFDQDTLERRGKKAERSNSIVQDSLERPKVKKRTFANHENSLERAKAQRRLSFPGDKNRGDKSLLDIYESRSSIRSLRSFKSDKHDPSYSPITFSNPSSPTKTESFYFKNISNNTNLGVIKNSEPPKKLRTFKDYQEMNFHRGSSDSSETSSSPLPVTGSSINVNFRSTSPSNKEHRELKPPLPPKQARPTDPSENASPGLPPKNRIARPPLPLKASRRSDSSDSEPERPKLPEKSRKKASLDTLSRSSSGSSIPELTEEEARSILHGLLAHTQPDANRLSPLHEEDDNDGHFLGVRNTVADSNTRPSVPYYDTFSSGSQNSLTPTSSSSPRSDDIEGTGSNTLGREVEHSLDRQLLRRQDSSCEPGSPGSEARVSGEFILSTTGKSPSLRRQSSLSREQTSGFLAKLRDITDDDVDGETLTKGMEIALALKAKSDLEKHFKEKSGADSIKRTWRKIIEKVDDSKEDKDKISIMKFQQYMASLERKEKEAKLKQEDSGYHSTDSSESANSKNSLVSTASLGESPLAAPPELPFQIGTGNRPVRSLSYTSSLQRPLFQRSMSLQQLGRSASQLELSPQYETGSFKRASMRASLGRRHHGADMDGLSIYVNNSFAADDDDNGNVAL</sequence>
<dbReference type="PANTHER" id="PTHR39387">
    <property type="entry name" value="SHAVENOID, ISOFORM B"/>
    <property type="match status" value="1"/>
</dbReference>
<accession>A0A423TIF0</accession>
<feature type="region of interest" description="Disordered" evidence="1">
    <location>
        <begin position="1107"/>
        <end position="1135"/>
    </location>
</feature>
<dbReference type="EMBL" id="QCYY01001678">
    <property type="protein sequence ID" value="ROT76234.1"/>
    <property type="molecule type" value="Genomic_DNA"/>
</dbReference>
<feature type="region of interest" description="Disordered" evidence="1">
    <location>
        <begin position="896"/>
        <end position="1019"/>
    </location>
</feature>
<feature type="compositionally biased region" description="Basic and acidic residues" evidence="1">
    <location>
        <begin position="396"/>
        <end position="405"/>
    </location>
</feature>
<organism evidence="2 3">
    <name type="scientific">Penaeus vannamei</name>
    <name type="common">Whiteleg shrimp</name>
    <name type="synonym">Litopenaeus vannamei</name>
    <dbReference type="NCBI Taxonomy" id="6689"/>
    <lineage>
        <taxon>Eukaryota</taxon>
        <taxon>Metazoa</taxon>
        <taxon>Ecdysozoa</taxon>
        <taxon>Arthropoda</taxon>
        <taxon>Crustacea</taxon>
        <taxon>Multicrustacea</taxon>
        <taxon>Malacostraca</taxon>
        <taxon>Eumalacostraca</taxon>
        <taxon>Eucarida</taxon>
        <taxon>Decapoda</taxon>
        <taxon>Dendrobranchiata</taxon>
        <taxon>Penaeoidea</taxon>
        <taxon>Penaeidae</taxon>
        <taxon>Penaeus</taxon>
    </lineage>
</organism>
<feature type="compositionally biased region" description="Polar residues" evidence="1">
    <location>
        <begin position="710"/>
        <end position="721"/>
    </location>
</feature>
<feature type="region of interest" description="Disordered" evidence="1">
    <location>
        <begin position="257"/>
        <end position="292"/>
    </location>
</feature>
<dbReference type="GO" id="GO:0005938">
    <property type="term" value="C:cell cortex"/>
    <property type="evidence" value="ECO:0007669"/>
    <property type="project" value="TreeGrafter"/>
</dbReference>
<feature type="region of interest" description="Disordered" evidence="1">
    <location>
        <begin position="314"/>
        <end position="575"/>
    </location>
</feature>
<name>A0A423TIF0_PENVA</name>
<feature type="compositionally biased region" description="Polar residues" evidence="1">
    <location>
        <begin position="382"/>
        <end position="395"/>
    </location>
</feature>
<gene>
    <name evidence="2" type="ORF">C7M84_005188</name>
</gene>
<feature type="region of interest" description="Disordered" evidence="1">
    <location>
        <begin position="610"/>
        <end position="641"/>
    </location>
</feature>
<feature type="compositionally biased region" description="Low complexity" evidence="1">
    <location>
        <begin position="936"/>
        <end position="951"/>
    </location>
</feature>
<feature type="region of interest" description="Disordered" evidence="1">
    <location>
        <begin position="699"/>
        <end position="721"/>
    </location>
</feature>
<feature type="region of interest" description="Disordered" evidence="1">
    <location>
        <begin position="176"/>
        <end position="211"/>
    </location>
</feature>
<feature type="compositionally biased region" description="Basic and acidic residues" evidence="1">
    <location>
        <begin position="838"/>
        <end position="855"/>
    </location>
</feature>
<keyword evidence="3" id="KW-1185">Reference proteome</keyword>
<dbReference type="OrthoDB" id="6346242at2759"/>
<feature type="compositionally biased region" description="Pro residues" evidence="1">
    <location>
        <begin position="327"/>
        <end position="343"/>
    </location>
</feature>
<comment type="caution">
    <text evidence="2">The sequence shown here is derived from an EMBL/GenBank/DDBJ whole genome shotgun (WGS) entry which is preliminary data.</text>
</comment>
<feature type="compositionally biased region" description="Polar residues" evidence="1">
    <location>
        <begin position="1119"/>
        <end position="1135"/>
    </location>
</feature>
<feature type="compositionally biased region" description="Pro residues" evidence="1">
    <location>
        <begin position="182"/>
        <end position="194"/>
    </location>
</feature>
<feature type="compositionally biased region" description="Basic and acidic residues" evidence="1">
    <location>
        <begin position="124"/>
        <end position="135"/>
    </location>
</feature>
<feature type="compositionally biased region" description="Low complexity" evidence="1">
    <location>
        <begin position="84"/>
        <end position="96"/>
    </location>
</feature>
<feature type="compositionally biased region" description="Basic and acidic residues" evidence="1">
    <location>
        <begin position="1107"/>
        <end position="1118"/>
    </location>
</feature>
<feature type="compositionally biased region" description="Basic and acidic residues" evidence="1">
    <location>
        <begin position="483"/>
        <end position="495"/>
    </location>
</feature>
<dbReference type="AlphaFoldDB" id="A0A423TIF0"/>
<feature type="compositionally biased region" description="Basic and acidic residues" evidence="1">
    <location>
        <begin position="966"/>
        <end position="982"/>
    </location>
</feature>
<evidence type="ECO:0000256" key="1">
    <source>
        <dbReference type="SAM" id="MobiDB-lite"/>
    </source>
</evidence>
<protein>
    <submittedName>
        <fullName evidence="2">Uncharacterized protein</fullName>
    </submittedName>
</protein>
<feature type="compositionally biased region" description="Basic and acidic residues" evidence="1">
    <location>
        <begin position="615"/>
        <end position="629"/>
    </location>
</feature>
<dbReference type="PANTHER" id="PTHR39387:SF1">
    <property type="entry name" value="SHAVENOID, ISOFORM B"/>
    <property type="match status" value="1"/>
</dbReference>
<feature type="region of interest" description="Disordered" evidence="1">
    <location>
        <begin position="82"/>
        <end position="146"/>
    </location>
</feature>
<proteinExistence type="predicted"/>
<feature type="region of interest" description="Disordered" evidence="1">
    <location>
        <begin position="660"/>
        <end position="682"/>
    </location>
</feature>
<feature type="region of interest" description="Disordered" evidence="1">
    <location>
        <begin position="760"/>
        <end position="880"/>
    </location>
</feature>
<evidence type="ECO:0000313" key="2">
    <source>
        <dbReference type="EMBL" id="ROT76234.1"/>
    </source>
</evidence>
<reference evidence="2 3" key="2">
    <citation type="submission" date="2019-01" db="EMBL/GenBank/DDBJ databases">
        <title>The decoding of complex shrimp genome reveals the adaptation for benthos swimmer, frequently molting mechanism and breeding impact on genome.</title>
        <authorList>
            <person name="Sun Y."/>
            <person name="Gao Y."/>
            <person name="Yu Y."/>
        </authorList>
    </citation>
    <scope>NUCLEOTIDE SEQUENCE [LARGE SCALE GENOMIC DNA]</scope>
    <source>
        <tissue evidence="2">Muscle</tissue>
    </source>
</reference>
<dbReference type="Proteomes" id="UP000283509">
    <property type="component" value="Unassembled WGS sequence"/>
</dbReference>
<feature type="compositionally biased region" description="Low complexity" evidence="1">
    <location>
        <begin position="1007"/>
        <end position="1019"/>
    </location>
</feature>
<feature type="compositionally biased region" description="Basic and acidic residues" evidence="1">
    <location>
        <begin position="369"/>
        <end position="378"/>
    </location>
</feature>